<sequence length="196" mass="22429">MSMKLMEQSEEEWVLTAQPKPGEQEQQKGAHGTQGIPTLERTKKWTNDSGICRRCHDVEEDVTYIFLKCSKARSKWRRAAEQFGDTVFILQEGCSLIDLVDTLWKQGNLARIAIGVETMWIIWLERNAKTYSDLEIPIPLLVSAKMARELIQAKLETLNERAVEYQALRSAAEMILEKFPELASAREEEDLSTTNP</sequence>
<feature type="coiled-coil region" evidence="1">
    <location>
        <begin position="141"/>
        <end position="168"/>
    </location>
</feature>
<evidence type="ECO:0000313" key="3">
    <source>
        <dbReference type="EMBL" id="KAL3698362.1"/>
    </source>
</evidence>
<evidence type="ECO:0000313" key="4">
    <source>
        <dbReference type="Proteomes" id="UP001633002"/>
    </source>
</evidence>
<dbReference type="AlphaFoldDB" id="A0ABD3I6G8"/>
<accession>A0ABD3I6G8</accession>
<dbReference type="EMBL" id="JBJQOH010000002">
    <property type="protein sequence ID" value="KAL3698362.1"/>
    <property type="molecule type" value="Genomic_DNA"/>
</dbReference>
<comment type="caution">
    <text evidence="3">The sequence shown here is derived from an EMBL/GenBank/DDBJ whole genome shotgun (WGS) entry which is preliminary data.</text>
</comment>
<name>A0ABD3I6G8_9MARC</name>
<keyword evidence="4" id="KW-1185">Reference proteome</keyword>
<feature type="region of interest" description="Disordered" evidence="2">
    <location>
        <begin position="1"/>
        <end position="39"/>
    </location>
</feature>
<reference evidence="3 4" key="1">
    <citation type="submission" date="2024-09" db="EMBL/GenBank/DDBJ databases">
        <title>Chromosome-scale assembly of Riccia sorocarpa.</title>
        <authorList>
            <person name="Paukszto L."/>
        </authorList>
    </citation>
    <scope>NUCLEOTIDE SEQUENCE [LARGE SCALE GENOMIC DNA]</scope>
    <source>
        <strain evidence="3">LP-2024</strain>
        <tissue evidence="3">Aerial parts of the thallus</tissue>
    </source>
</reference>
<proteinExistence type="predicted"/>
<protein>
    <recommendedName>
        <fullName evidence="5">Reverse transcriptase zinc-binding domain-containing protein</fullName>
    </recommendedName>
</protein>
<dbReference type="Proteomes" id="UP001633002">
    <property type="component" value="Unassembled WGS sequence"/>
</dbReference>
<evidence type="ECO:0000256" key="1">
    <source>
        <dbReference type="SAM" id="Coils"/>
    </source>
</evidence>
<evidence type="ECO:0000256" key="2">
    <source>
        <dbReference type="SAM" id="MobiDB-lite"/>
    </source>
</evidence>
<evidence type="ECO:0008006" key="5">
    <source>
        <dbReference type="Google" id="ProtNLM"/>
    </source>
</evidence>
<organism evidence="3 4">
    <name type="scientific">Riccia sorocarpa</name>
    <dbReference type="NCBI Taxonomy" id="122646"/>
    <lineage>
        <taxon>Eukaryota</taxon>
        <taxon>Viridiplantae</taxon>
        <taxon>Streptophyta</taxon>
        <taxon>Embryophyta</taxon>
        <taxon>Marchantiophyta</taxon>
        <taxon>Marchantiopsida</taxon>
        <taxon>Marchantiidae</taxon>
        <taxon>Marchantiales</taxon>
        <taxon>Ricciaceae</taxon>
        <taxon>Riccia</taxon>
    </lineage>
</organism>
<gene>
    <name evidence="3" type="ORF">R1sor_012438</name>
</gene>
<keyword evidence="1" id="KW-0175">Coiled coil</keyword>